<dbReference type="PANTHER" id="PTHR22619">
    <property type="entry name" value="ZINC FINGER SWIM DOMAIN CONTAINING PROTEIN 4, 5, 6"/>
    <property type="match status" value="1"/>
</dbReference>
<dbReference type="InterPro" id="IPR057945">
    <property type="entry name" value="TPR_ZSWIM8"/>
</dbReference>
<keyword evidence="1" id="KW-0479">Metal-binding</keyword>
<organism evidence="3 4">
    <name type="scientific">Nematostella vectensis</name>
    <name type="common">Starlet sea anemone</name>
    <dbReference type="NCBI Taxonomy" id="45351"/>
    <lineage>
        <taxon>Eukaryota</taxon>
        <taxon>Metazoa</taxon>
        <taxon>Cnidaria</taxon>
        <taxon>Anthozoa</taxon>
        <taxon>Hexacorallia</taxon>
        <taxon>Actiniaria</taxon>
        <taxon>Edwardsiidae</taxon>
        <taxon>Nematostella</taxon>
    </lineage>
</organism>
<dbReference type="EMBL" id="DS470554">
    <property type="protein sequence ID" value="EDO29443.1"/>
    <property type="molecule type" value="Genomic_DNA"/>
</dbReference>
<accession>A7T3M2</accession>
<dbReference type="KEGG" id="nve:5500034"/>
<keyword evidence="1" id="KW-0862">Zinc</keyword>
<dbReference type="STRING" id="45351.A7T3M2"/>
<evidence type="ECO:0000313" key="3">
    <source>
        <dbReference type="EMBL" id="EDO29443.1"/>
    </source>
</evidence>
<proteinExistence type="predicted"/>
<dbReference type="InParanoid" id="A7T3M2"/>
<feature type="domain" description="SWIM-type" evidence="2">
    <location>
        <begin position="21"/>
        <end position="57"/>
    </location>
</feature>
<gene>
    <name evidence="3" type="ORF">NEMVEDRAFT_v1g395</name>
</gene>
<dbReference type="OMA" id="QWTLCPP"/>
<dbReference type="InterPro" id="IPR007527">
    <property type="entry name" value="Znf_SWIM"/>
</dbReference>
<dbReference type="PhylomeDB" id="A7T3M2"/>
<dbReference type="HOGENOM" id="CLU_686894_0_0_1"/>
<protein>
    <recommendedName>
        <fullName evidence="2">SWIM-type domain-containing protein</fullName>
    </recommendedName>
</protein>
<keyword evidence="4" id="KW-1185">Reference proteome</keyword>
<feature type="non-terminal residue" evidence="3">
    <location>
        <position position="1"/>
    </location>
</feature>
<dbReference type="PROSITE" id="PS50966">
    <property type="entry name" value="ZF_SWIM"/>
    <property type="match status" value="1"/>
</dbReference>
<dbReference type="AlphaFoldDB" id="A7T3M2"/>
<name>A7T3M2_NEMVE</name>
<evidence type="ECO:0000313" key="4">
    <source>
        <dbReference type="Proteomes" id="UP000001593"/>
    </source>
</evidence>
<evidence type="ECO:0000259" key="2">
    <source>
        <dbReference type="PROSITE" id="PS50966"/>
    </source>
</evidence>
<reference evidence="3 4" key="1">
    <citation type="journal article" date="2007" name="Science">
        <title>Sea anemone genome reveals ancestral eumetazoan gene repertoire and genomic organization.</title>
        <authorList>
            <person name="Putnam N.H."/>
            <person name="Srivastava M."/>
            <person name="Hellsten U."/>
            <person name="Dirks B."/>
            <person name="Chapman J."/>
            <person name="Salamov A."/>
            <person name="Terry A."/>
            <person name="Shapiro H."/>
            <person name="Lindquist E."/>
            <person name="Kapitonov V.V."/>
            <person name="Jurka J."/>
            <person name="Genikhovich G."/>
            <person name="Grigoriev I.V."/>
            <person name="Lucas S.M."/>
            <person name="Steele R.E."/>
            <person name="Finnerty J.R."/>
            <person name="Technau U."/>
            <person name="Martindale M.Q."/>
            <person name="Rokhsar D.S."/>
        </authorList>
    </citation>
    <scope>NUCLEOTIDE SEQUENCE [LARGE SCALE GENOMIC DNA]</scope>
    <source>
        <strain evidence="4">CH2 X CH6</strain>
    </source>
</reference>
<dbReference type="Pfam" id="PF25572">
    <property type="entry name" value="TPR_ZSWIM8"/>
    <property type="match status" value="1"/>
</dbReference>
<dbReference type="Proteomes" id="UP000001593">
    <property type="component" value="Unassembled WGS sequence"/>
</dbReference>
<feature type="non-terminal residue" evidence="3">
    <location>
        <position position="343"/>
    </location>
</feature>
<sequence length="343" mass="37874">GFHLSATVNQLQSVCQTKGMFNVAVTFDRGRITSSNCTCDQTASWCAHVIALCLFRIHHPSLVCLRAPVSEYLSRLGRDQLQKFAQYLISELPQQILPTAQRLLDELLSSQESAINKVSGAPDPTAGPAEADPCRWWLDEKALHESVRKMLARFCGPGPLIFSDVNALYLSATAPPTAAEWSNLLRPLRGREPEGMWNLLYIVRELFHRGDANAVSLLSILTEECLSNDQVIVWWFDSRSQASSTHTHKSHGNNYRTNNNAASTEATKHACAGFCDELVVLWRLAALNPQLGDNDRAEIKTQLEDWHSRAVAKSRAGHGGGFAAAVSCFLGFQPAIEACSLDW</sequence>
<keyword evidence="1" id="KW-0863">Zinc-finger</keyword>
<dbReference type="GO" id="GO:0008270">
    <property type="term" value="F:zinc ion binding"/>
    <property type="evidence" value="ECO:0007669"/>
    <property type="project" value="UniProtKB-KW"/>
</dbReference>
<evidence type="ECO:0000256" key="1">
    <source>
        <dbReference type="PROSITE-ProRule" id="PRU00325"/>
    </source>
</evidence>
<dbReference type="PANTHER" id="PTHR22619:SF1">
    <property type="entry name" value="ZINC FINGER SWIM DOMAIN-CONTAINING PROTEIN 8"/>
    <property type="match status" value="1"/>
</dbReference>
<dbReference type="eggNOG" id="KOG3615">
    <property type="taxonomic scope" value="Eukaryota"/>
</dbReference>